<dbReference type="eggNOG" id="COG0438">
    <property type="taxonomic scope" value="Bacteria"/>
</dbReference>
<dbReference type="Gene3D" id="3.40.50.2000">
    <property type="entry name" value="Glycogen Phosphorylase B"/>
    <property type="match status" value="1"/>
</dbReference>
<evidence type="ECO:0000313" key="3">
    <source>
        <dbReference type="EMBL" id="AIA54134.1"/>
    </source>
</evidence>
<proteinExistence type="predicted"/>
<feature type="domain" description="Glycosyl transferase family 1" evidence="2">
    <location>
        <begin position="249"/>
        <end position="334"/>
    </location>
</feature>
<dbReference type="Gene3D" id="3.40.50.11090">
    <property type="match status" value="1"/>
</dbReference>
<dbReference type="SUPFAM" id="SSF53756">
    <property type="entry name" value="UDP-Glycosyltransferase/glycogen phosphorylase"/>
    <property type="match status" value="1"/>
</dbReference>
<dbReference type="PANTHER" id="PTHR46401">
    <property type="entry name" value="GLYCOSYLTRANSFERASE WBBK-RELATED"/>
    <property type="match status" value="1"/>
</dbReference>
<dbReference type="KEGG" id="acz:Acaty_c0243"/>
<dbReference type="EMBL" id="CP005986">
    <property type="protein sequence ID" value="AIA54134.1"/>
    <property type="molecule type" value="Genomic_DNA"/>
</dbReference>
<evidence type="ECO:0000259" key="2">
    <source>
        <dbReference type="Pfam" id="PF00534"/>
    </source>
</evidence>
<dbReference type="AlphaFoldDB" id="A0A059ZM46"/>
<dbReference type="RefSeq" id="WP_004870162.1">
    <property type="nucleotide sequence ID" value="NZ_CP005986.1"/>
</dbReference>
<dbReference type="Proteomes" id="UP000005522">
    <property type="component" value="Chromosome"/>
</dbReference>
<accession>A0A059ZM46</accession>
<dbReference type="GO" id="GO:0016757">
    <property type="term" value="F:glycosyltransferase activity"/>
    <property type="evidence" value="ECO:0007669"/>
    <property type="project" value="InterPro"/>
</dbReference>
<dbReference type="GO" id="GO:0009103">
    <property type="term" value="P:lipopolysaccharide biosynthetic process"/>
    <property type="evidence" value="ECO:0007669"/>
    <property type="project" value="TreeGrafter"/>
</dbReference>
<dbReference type="HOGENOM" id="CLU_009583_43_0_6"/>
<dbReference type="Pfam" id="PF00534">
    <property type="entry name" value="Glycos_transf_1"/>
    <property type="match status" value="1"/>
</dbReference>
<evidence type="ECO:0000313" key="4">
    <source>
        <dbReference type="Proteomes" id="UP000005522"/>
    </source>
</evidence>
<dbReference type="CDD" id="cd03801">
    <property type="entry name" value="GT4_PimA-like"/>
    <property type="match status" value="1"/>
</dbReference>
<name>A0A059ZM46_ACICK</name>
<organism evidence="3 4">
    <name type="scientific">Acidithiobacillus caldus (strain ATCC 51756 / DSM 8584 / KU)</name>
    <dbReference type="NCBI Taxonomy" id="637389"/>
    <lineage>
        <taxon>Bacteria</taxon>
        <taxon>Pseudomonadati</taxon>
        <taxon>Pseudomonadota</taxon>
        <taxon>Acidithiobacillia</taxon>
        <taxon>Acidithiobacillales</taxon>
        <taxon>Acidithiobacillaceae</taxon>
        <taxon>Acidithiobacillus</taxon>
    </lineage>
</organism>
<dbReference type="InterPro" id="IPR001296">
    <property type="entry name" value="Glyco_trans_1"/>
</dbReference>
<evidence type="ECO:0000256" key="1">
    <source>
        <dbReference type="ARBA" id="ARBA00022679"/>
    </source>
</evidence>
<sequence>MKITFTLPGPGKHPIGGFKVVYQYANCLAANGHSVAVVHTALLDKTTAILEYPKKLARFFQRAIDKSYLPNKWFSIDPRVQLLWRPSLSERFIHESDAIIATAWQTAEWVSDYPSSKGEKFYLIQHWENWGHNDISRLEQTWRAPLHKIVIARWLKDIADSMGEESDYIPNGLDFDSFGIDHDIKLRNPYHIMMLYHPLSWKGSRYGVEALISLKKEFPCLVGTLFGTTRRPTLPPWIEYYRLPSPLLLRELYNRAAIFLAPSLSEGWGLPACEAMMCGTAVVATDIGGHREFLEHGHNGLFVPPADSLGLAAAVRTLIADQKLRSDLARAGYESIKKFTWRRACDSFELVLRKYTNA</sequence>
<protein>
    <submittedName>
        <fullName evidence="3">Glycosyl transferase, group 1</fullName>
    </submittedName>
</protein>
<reference evidence="3 4" key="1">
    <citation type="journal article" date="2009" name="J. Bacteriol.">
        <title>Draft genome sequence of the extremely acidophilic bacterium Acidithiobacillus caldus ATCC 51756 reveals metabolic versatility in the genus Acidithiobacillus.</title>
        <authorList>
            <person name="Valdes J."/>
            <person name="Quatrini R."/>
            <person name="Hallberg K."/>
            <person name="Dopson M."/>
            <person name="Valenzuela P.D."/>
            <person name="Holmes D.S."/>
        </authorList>
    </citation>
    <scope>NUCLEOTIDE SEQUENCE [LARGE SCALE GENOMIC DNA]</scope>
    <source>
        <strain evidence="4">ATCC 51756 / DSM 8584 / KU</strain>
    </source>
</reference>
<gene>
    <name evidence="3" type="ORF">Acaty_c0243</name>
</gene>
<dbReference type="PANTHER" id="PTHR46401:SF2">
    <property type="entry name" value="GLYCOSYLTRANSFERASE WBBK-RELATED"/>
    <property type="match status" value="1"/>
</dbReference>
<keyword evidence="1 3" id="KW-0808">Transferase</keyword>